<evidence type="ECO:0000313" key="2">
    <source>
        <dbReference type="EMBL" id="AMU96122.1"/>
    </source>
</evidence>
<proteinExistence type="predicted"/>
<organism evidence="2 3">
    <name type="scientific">Sphingopyxis terrae subsp. terrae NBRC 15098</name>
    <dbReference type="NCBI Taxonomy" id="1219058"/>
    <lineage>
        <taxon>Bacteria</taxon>
        <taxon>Pseudomonadati</taxon>
        <taxon>Pseudomonadota</taxon>
        <taxon>Alphaproteobacteria</taxon>
        <taxon>Sphingomonadales</taxon>
        <taxon>Sphingomonadaceae</taxon>
        <taxon>Sphingopyxis</taxon>
    </lineage>
</organism>
<accession>A0A142W2D2</accession>
<reference evidence="3" key="1">
    <citation type="submission" date="2015-11" db="EMBL/GenBank/DDBJ databases">
        <title>Complete genome sequence of a polyethylene glycol-degrading strain Sphingopyxis terrae strain 203-1 (NBRC 15098).</title>
        <authorList>
            <person name="Yoshiyuki O."/>
            <person name="Shouta N."/>
            <person name="Nagata Y."/>
            <person name="Numata M."/>
            <person name="Tsuchikane K."/>
            <person name="Hosoyama A."/>
            <person name="Yamazoe A."/>
            <person name="Tsuda M."/>
            <person name="Fujita N."/>
            <person name="Kawai F."/>
        </authorList>
    </citation>
    <scope>NUCLEOTIDE SEQUENCE [LARGE SCALE GENOMIC DNA]</scope>
    <source>
        <strain evidence="3">203-1</strain>
    </source>
</reference>
<dbReference type="InterPro" id="IPR005025">
    <property type="entry name" value="FMN_Rdtase-like_dom"/>
</dbReference>
<dbReference type="KEGG" id="ster:AOA14_16065"/>
<dbReference type="SUPFAM" id="SSF52218">
    <property type="entry name" value="Flavoproteins"/>
    <property type="match status" value="1"/>
</dbReference>
<gene>
    <name evidence="2" type="ORF">AOA14_16065</name>
</gene>
<dbReference type="EMBL" id="CP013342">
    <property type="protein sequence ID" value="AMU96122.1"/>
    <property type="molecule type" value="Genomic_DNA"/>
</dbReference>
<dbReference type="AlphaFoldDB" id="A0A142W2D2"/>
<protein>
    <submittedName>
        <fullName evidence="2">Flavodoxin</fullName>
    </submittedName>
</protein>
<evidence type="ECO:0000313" key="3">
    <source>
        <dbReference type="Proteomes" id="UP000076234"/>
    </source>
</evidence>
<dbReference type="Pfam" id="PF03358">
    <property type="entry name" value="FMN_red"/>
    <property type="match status" value="1"/>
</dbReference>
<evidence type="ECO:0000259" key="1">
    <source>
        <dbReference type="Pfam" id="PF03358"/>
    </source>
</evidence>
<dbReference type="GO" id="GO:0016491">
    <property type="term" value="F:oxidoreductase activity"/>
    <property type="evidence" value="ECO:0007669"/>
    <property type="project" value="InterPro"/>
</dbReference>
<reference evidence="2 3" key="2">
    <citation type="journal article" date="2016" name="Genome Announc.">
        <title>Complete Genome Sequence of Sphingopyxis terrae Strain 203-1 (NBRC 111660), a Polyethylene Glycol Degrader.</title>
        <authorList>
            <person name="Ohtsubo Y."/>
            <person name="Nonoyama S."/>
            <person name="Nagata Y."/>
            <person name="Numata M."/>
            <person name="Tsuchikane K."/>
            <person name="Hosoyama A."/>
            <person name="Yamazoe A."/>
            <person name="Tsuda M."/>
            <person name="Fujita N."/>
            <person name="Kawai F."/>
        </authorList>
    </citation>
    <scope>NUCLEOTIDE SEQUENCE [LARGE SCALE GENOMIC DNA]</scope>
    <source>
        <strain evidence="2 3">203-1</strain>
    </source>
</reference>
<dbReference type="RefSeq" id="WP_062902513.1">
    <property type="nucleotide sequence ID" value="NZ_CP013342.1"/>
</dbReference>
<dbReference type="Gene3D" id="3.40.50.360">
    <property type="match status" value="1"/>
</dbReference>
<dbReference type="InterPro" id="IPR029039">
    <property type="entry name" value="Flavoprotein-like_sf"/>
</dbReference>
<name>A0A142W2D2_9SPHN</name>
<feature type="domain" description="NADPH-dependent FMN reductase-like" evidence="1">
    <location>
        <begin position="10"/>
        <end position="145"/>
    </location>
</feature>
<sequence>MPDPLTATAINCTLSAKGRKSSTDAMIAVLAEHFAKQDVVVGKPIRIAAHDVKWGVSSDEGDGDAWPQIREQILSADILIFGTPIWMGQPSSVAKLVLERMDAFFDETDEAGRMPSYSKVAVAAVVGNEDGAHHVCAELFQSLNDTGWTIPAIAGCYWVGEAMGSTDFKDLEHRPRMITKTASMVASNAAHLARLLRRSPYPG</sequence>
<dbReference type="Proteomes" id="UP000076234">
    <property type="component" value="Chromosome"/>
</dbReference>
<dbReference type="STRING" id="1219058.AOA14_16065"/>